<dbReference type="EMBL" id="CYGY02000049">
    <property type="protein sequence ID" value="SIT45983.1"/>
    <property type="molecule type" value="Genomic_DNA"/>
</dbReference>
<protein>
    <submittedName>
        <fullName evidence="1">Uncharacterized protein</fullName>
    </submittedName>
</protein>
<comment type="caution">
    <text evidence="1">The sequence shown here is derived from an EMBL/GenBank/DDBJ whole genome shotgun (WGS) entry which is preliminary data.</text>
</comment>
<proteinExistence type="predicted"/>
<evidence type="ECO:0000313" key="1">
    <source>
        <dbReference type="EMBL" id="SIT45983.1"/>
    </source>
</evidence>
<dbReference type="Proteomes" id="UP000195569">
    <property type="component" value="Unassembled WGS sequence"/>
</dbReference>
<evidence type="ECO:0000313" key="2">
    <source>
        <dbReference type="Proteomes" id="UP000195569"/>
    </source>
</evidence>
<dbReference type="AlphaFoldDB" id="A0A1N7SF20"/>
<gene>
    <name evidence="1" type="ORF">BN2476_490090</name>
</gene>
<organism evidence="1 2">
    <name type="scientific">Paraburkholderia piptadeniae</name>
    <dbReference type="NCBI Taxonomy" id="1701573"/>
    <lineage>
        <taxon>Bacteria</taxon>
        <taxon>Pseudomonadati</taxon>
        <taxon>Pseudomonadota</taxon>
        <taxon>Betaproteobacteria</taxon>
        <taxon>Burkholderiales</taxon>
        <taxon>Burkholderiaceae</taxon>
        <taxon>Paraburkholderia</taxon>
    </lineage>
</organism>
<name>A0A1N7SF20_9BURK</name>
<keyword evidence="2" id="KW-1185">Reference proteome</keyword>
<sequence>MRENYRTTIEDCPAAERPSDFVAADGLFGTDPIRAAFRAEKWLDATPNRFARETLCIKVRVRAREARIAVHRKTTRAELREIEGRDGPLSFGGVVA</sequence>
<reference evidence="1" key="1">
    <citation type="submission" date="2016-12" db="EMBL/GenBank/DDBJ databases">
        <authorList>
            <person name="Moulin L."/>
        </authorList>
    </citation>
    <scope>NUCLEOTIDE SEQUENCE [LARGE SCALE GENOMIC DNA]</scope>
    <source>
        <strain evidence="1">STM 7183</strain>
    </source>
</reference>
<accession>A0A1N7SF20</accession>